<dbReference type="EMBL" id="JANJYI010000007">
    <property type="protein sequence ID" value="KAK2642280.1"/>
    <property type="molecule type" value="Genomic_DNA"/>
</dbReference>
<evidence type="ECO:0000313" key="2">
    <source>
        <dbReference type="EMBL" id="KAK2642280.1"/>
    </source>
</evidence>
<dbReference type="AlphaFoldDB" id="A0AAD9TV06"/>
<reference evidence="2" key="1">
    <citation type="journal article" date="2023" name="Plant J.">
        <title>Genome sequences and population genomics provide insights into the demographic history, inbreeding, and mutation load of two 'living fossil' tree species of Dipteronia.</title>
        <authorList>
            <person name="Feng Y."/>
            <person name="Comes H.P."/>
            <person name="Chen J."/>
            <person name="Zhu S."/>
            <person name="Lu R."/>
            <person name="Zhang X."/>
            <person name="Li P."/>
            <person name="Qiu J."/>
            <person name="Olsen K.M."/>
            <person name="Qiu Y."/>
        </authorList>
    </citation>
    <scope>NUCLEOTIDE SEQUENCE</scope>
    <source>
        <strain evidence="2">KIB01</strain>
    </source>
</reference>
<evidence type="ECO:0000313" key="3">
    <source>
        <dbReference type="Proteomes" id="UP001280121"/>
    </source>
</evidence>
<dbReference type="Proteomes" id="UP001280121">
    <property type="component" value="Unassembled WGS sequence"/>
</dbReference>
<proteinExistence type="predicted"/>
<comment type="caution">
    <text evidence="2">The sequence shown here is derived from an EMBL/GenBank/DDBJ whole genome shotgun (WGS) entry which is preliminary data.</text>
</comment>
<name>A0AAD9TV06_9ROSI</name>
<evidence type="ECO:0000256" key="1">
    <source>
        <dbReference type="SAM" id="MobiDB-lite"/>
    </source>
</evidence>
<organism evidence="2 3">
    <name type="scientific">Dipteronia dyeriana</name>
    <dbReference type="NCBI Taxonomy" id="168575"/>
    <lineage>
        <taxon>Eukaryota</taxon>
        <taxon>Viridiplantae</taxon>
        <taxon>Streptophyta</taxon>
        <taxon>Embryophyta</taxon>
        <taxon>Tracheophyta</taxon>
        <taxon>Spermatophyta</taxon>
        <taxon>Magnoliopsida</taxon>
        <taxon>eudicotyledons</taxon>
        <taxon>Gunneridae</taxon>
        <taxon>Pentapetalae</taxon>
        <taxon>rosids</taxon>
        <taxon>malvids</taxon>
        <taxon>Sapindales</taxon>
        <taxon>Sapindaceae</taxon>
        <taxon>Hippocastanoideae</taxon>
        <taxon>Acereae</taxon>
        <taxon>Dipteronia</taxon>
    </lineage>
</organism>
<gene>
    <name evidence="2" type="ORF">Ddye_024043</name>
</gene>
<feature type="compositionally biased region" description="Low complexity" evidence="1">
    <location>
        <begin position="1"/>
        <end position="16"/>
    </location>
</feature>
<feature type="region of interest" description="Disordered" evidence="1">
    <location>
        <begin position="1"/>
        <end position="23"/>
    </location>
</feature>
<accession>A0AAD9TV06</accession>
<sequence length="114" mass="12272">MAVSSSSSSSPSSSSSRFLTVKTITPDMPTAMYTARGGRHGGRGNPHNVEVVETLIMDEGIFPPHLASPLIIMGGRTEDFFLTCLMGILHLLLLNKPHNLGHQDPKSSVRFLVA</sequence>
<protein>
    <submittedName>
        <fullName evidence="2">Uncharacterized protein</fullName>
    </submittedName>
</protein>
<keyword evidence="3" id="KW-1185">Reference proteome</keyword>